<dbReference type="GO" id="GO:0016020">
    <property type="term" value="C:membrane"/>
    <property type="evidence" value="ECO:0007669"/>
    <property type="project" value="UniProtKB-SubCell"/>
</dbReference>
<dbReference type="GO" id="GO:0022857">
    <property type="term" value="F:transmembrane transporter activity"/>
    <property type="evidence" value="ECO:0007669"/>
    <property type="project" value="InterPro"/>
</dbReference>
<dbReference type="OrthoDB" id="10261951at2759"/>
<dbReference type="InterPro" id="IPR003663">
    <property type="entry name" value="Sugar/inositol_transpt"/>
</dbReference>
<comment type="similarity">
    <text evidence="2">Belongs to the major facilitator superfamily. Sugar transporter (TC 2.A.1.1) family.</text>
</comment>
<feature type="region of interest" description="Disordered" evidence="7">
    <location>
        <begin position="624"/>
        <end position="647"/>
    </location>
</feature>
<dbReference type="GO" id="GO:0003700">
    <property type="term" value="F:DNA-binding transcription factor activity"/>
    <property type="evidence" value="ECO:0007669"/>
    <property type="project" value="InterPro"/>
</dbReference>
<keyword evidence="3" id="KW-0813">Transport</keyword>
<dbReference type="PANTHER" id="PTHR48020:SF14">
    <property type="entry name" value="SUGAR TRANSPORTER, PUTATIVE-RELATED"/>
    <property type="match status" value="1"/>
</dbReference>
<feature type="transmembrane region" description="Helical" evidence="8">
    <location>
        <begin position="266"/>
        <end position="284"/>
    </location>
</feature>
<reference evidence="10" key="1">
    <citation type="journal article" date="2020" name="BMC Genomics">
        <title>Correction to: Identification and distribution of gene clusters required for synthesis of sphingolipid metabolism inhibitors in diverse species of the filamentous fungus Fusarium.</title>
        <authorList>
            <person name="Kim H.S."/>
            <person name="Lohmar J.M."/>
            <person name="Busman M."/>
            <person name="Brown D.W."/>
            <person name="Naumann T.A."/>
            <person name="Divon H.H."/>
            <person name="Lysoe E."/>
            <person name="Uhlig S."/>
            <person name="Proctor R.H."/>
        </authorList>
    </citation>
    <scope>NUCLEOTIDE SEQUENCE</scope>
    <source>
        <strain evidence="10">NRRL 22465</strain>
    </source>
</reference>
<keyword evidence="4 8" id="KW-0812">Transmembrane</keyword>
<feature type="domain" description="Major facilitator superfamily (MFS) profile" evidence="9">
    <location>
        <begin position="118"/>
        <end position="579"/>
    </location>
</feature>
<feature type="transmembrane region" description="Helical" evidence="8">
    <location>
        <begin position="203"/>
        <end position="225"/>
    </location>
</feature>
<evidence type="ECO:0000256" key="7">
    <source>
        <dbReference type="SAM" id="MobiDB-lite"/>
    </source>
</evidence>
<feature type="transmembrane region" description="Helical" evidence="8">
    <location>
        <begin position="296"/>
        <end position="312"/>
    </location>
</feature>
<dbReference type="PROSITE" id="PS00036">
    <property type="entry name" value="BZIP_BASIC"/>
    <property type="match status" value="1"/>
</dbReference>
<feature type="transmembrane region" description="Helical" evidence="8">
    <location>
        <begin position="524"/>
        <end position="544"/>
    </location>
</feature>
<keyword evidence="6 8" id="KW-0472">Membrane</keyword>
<feature type="transmembrane region" description="Helical" evidence="8">
    <location>
        <begin position="171"/>
        <end position="191"/>
    </location>
</feature>
<dbReference type="InterPro" id="IPR046347">
    <property type="entry name" value="bZIP_sf"/>
</dbReference>
<feature type="transmembrane region" description="Helical" evidence="8">
    <location>
        <begin position="423"/>
        <end position="443"/>
    </location>
</feature>
<dbReference type="Pfam" id="PF00083">
    <property type="entry name" value="Sugar_tr"/>
    <property type="match status" value="1"/>
</dbReference>
<dbReference type="PROSITE" id="PS50850">
    <property type="entry name" value="MFS"/>
    <property type="match status" value="1"/>
</dbReference>
<dbReference type="InterPro" id="IPR020846">
    <property type="entry name" value="MFS_dom"/>
</dbReference>
<reference evidence="10" key="2">
    <citation type="submission" date="2020-05" db="EMBL/GenBank/DDBJ databases">
        <authorList>
            <person name="Kim H.-S."/>
            <person name="Proctor R.H."/>
            <person name="Brown D.W."/>
        </authorList>
    </citation>
    <scope>NUCLEOTIDE SEQUENCE</scope>
    <source>
        <strain evidence="10">NRRL 22465</strain>
    </source>
</reference>
<evidence type="ECO:0000256" key="6">
    <source>
        <dbReference type="ARBA" id="ARBA00023136"/>
    </source>
</evidence>
<dbReference type="EMBL" id="JABEYC010000359">
    <property type="protein sequence ID" value="KAF4978546.1"/>
    <property type="molecule type" value="Genomic_DNA"/>
</dbReference>
<feature type="transmembrane region" description="Helical" evidence="8">
    <location>
        <begin position="114"/>
        <end position="131"/>
    </location>
</feature>
<keyword evidence="5 8" id="KW-1133">Transmembrane helix</keyword>
<organism evidence="10 11">
    <name type="scientific">Fusarium zealandicum</name>
    <dbReference type="NCBI Taxonomy" id="1053134"/>
    <lineage>
        <taxon>Eukaryota</taxon>
        <taxon>Fungi</taxon>
        <taxon>Dikarya</taxon>
        <taxon>Ascomycota</taxon>
        <taxon>Pezizomycotina</taxon>
        <taxon>Sordariomycetes</taxon>
        <taxon>Hypocreomycetidae</taxon>
        <taxon>Hypocreales</taxon>
        <taxon>Nectriaceae</taxon>
        <taxon>Fusarium</taxon>
        <taxon>Fusarium staphyleae species complex</taxon>
    </lineage>
</organism>
<dbReference type="SUPFAM" id="SSF57959">
    <property type="entry name" value="Leucine zipper domain"/>
    <property type="match status" value="1"/>
</dbReference>
<feature type="region of interest" description="Disordered" evidence="7">
    <location>
        <begin position="1"/>
        <end position="25"/>
    </location>
</feature>
<dbReference type="AlphaFoldDB" id="A0A8H4UKH9"/>
<dbReference type="Proteomes" id="UP000635477">
    <property type="component" value="Unassembled WGS sequence"/>
</dbReference>
<dbReference type="GO" id="GO:0015798">
    <property type="term" value="P:myo-inositol transport"/>
    <property type="evidence" value="ECO:0007669"/>
    <property type="project" value="UniProtKB-ARBA"/>
</dbReference>
<evidence type="ECO:0000313" key="11">
    <source>
        <dbReference type="Proteomes" id="UP000635477"/>
    </source>
</evidence>
<feature type="compositionally biased region" description="Basic and acidic residues" evidence="7">
    <location>
        <begin position="740"/>
        <end position="750"/>
    </location>
</feature>
<feature type="region of interest" description="Disordered" evidence="7">
    <location>
        <begin position="721"/>
        <end position="755"/>
    </location>
</feature>
<evidence type="ECO:0000256" key="1">
    <source>
        <dbReference type="ARBA" id="ARBA00004141"/>
    </source>
</evidence>
<name>A0A8H4UKH9_9HYPO</name>
<keyword evidence="11" id="KW-1185">Reference proteome</keyword>
<feature type="transmembrane region" description="Helical" evidence="8">
    <location>
        <begin position="455"/>
        <end position="475"/>
    </location>
</feature>
<dbReference type="InterPro" id="IPR004827">
    <property type="entry name" value="bZIP"/>
</dbReference>
<proteinExistence type="inferred from homology"/>
<dbReference type="Gene3D" id="1.20.5.170">
    <property type="match status" value="1"/>
</dbReference>
<dbReference type="FunFam" id="1.20.1250.20:FF:000100">
    <property type="entry name" value="MFS sugar transporter, putative"/>
    <property type="match status" value="1"/>
</dbReference>
<dbReference type="GO" id="GO:0015791">
    <property type="term" value="P:polyol transmembrane transport"/>
    <property type="evidence" value="ECO:0007669"/>
    <property type="project" value="UniProtKB-ARBA"/>
</dbReference>
<dbReference type="PANTHER" id="PTHR48020">
    <property type="entry name" value="PROTON MYO-INOSITOL COTRANSPORTER"/>
    <property type="match status" value="1"/>
</dbReference>
<dbReference type="PRINTS" id="PR00171">
    <property type="entry name" value="SUGRTRNSPORT"/>
</dbReference>
<dbReference type="InterPro" id="IPR005829">
    <property type="entry name" value="Sugar_transporter_CS"/>
</dbReference>
<comment type="caution">
    <text evidence="10">The sequence shown here is derived from an EMBL/GenBank/DDBJ whole genome shotgun (WGS) entry which is preliminary data.</text>
</comment>
<feature type="transmembrane region" description="Helical" evidence="8">
    <location>
        <begin position="487"/>
        <end position="504"/>
    </location>
</feature>
<evidence type="ECO:0000256" key="8">
    <source>
        <dbReference type="SAM" id="Phobius"/>
    </source>
</evidence>
<feature type="transmembrane region" description="Helical" evidence="8">
    <location>
        <begin position="390"/>
        <end position="411"/>
    </location>
</feature>
<dbReference type="InterPro" id="IPR021833">
    <property type="entry name" value="DUF3425"/>
</dbReference>
<feature type="compositionally biased region" description="Basic and acidic residues" evidence="7">
    <location>
        <begin position="721"/>
        <end position="733"/>
    </location>
</feature>
<feature type="compositionally biased region" description="Polar residues" evidence="7">
    <location>
        <begin position="625"/>
        <end position="641"/>
    </location>
</feature>
<evidence type="ECO:0000259" key="9">
    <source>
        <dbReference type="PROSITE" id="PS50850"/>
    </source>
</evidence>
<dbReference type="SUPFAM" id="SSF103473">
    <property type="entry name" value="MFS general substrate transporter"/>
    <property type="match status" value="1"/>
</dbReference>
<comment type="subcellular location">
    <subcellularLocation>
        <location evidence="1">Membrane</location>
        <topology evidence="1">Multi-pass membrane protein</topology>
    </subcellularLocation>
</comment>
<dbReference type="CDD" id="cd14688">
    <property type="entry name" value="bZIP_YAP"/>
    <property type="match status" value="1"/>
</dbReference>
<evidence type="ECO:0000256" key="4">
    <source>
        <dbReference type="ARBA" id="ARBA00022692"/>
    </source>
</evidence>
<protein>
    <recommendedName>
        <fullName evidence="9">Major facilitator superfamily (MFS) profile domain-containing protein</fullName>
    </recommendedName>
</protein>
<sequence>MSEEKRVYESPERPLGKHESHAPQDLHDEIAKLTQNVAGEIRNPLKGIPRDQLLKNVAQFQQEKGMPEDTLPILRKGALVAQSPADIETIDDLDEAEKEALRQEITHKWRHPRSLYYTIFLNSIAAAIQGWDQTGSNGANLTFHEALGIPDSAGSSCGPVASAGECAKNSWIIGLVNAMPYITICLFAGWISDPLNDLMGRRGVIFAAAIFSFLAPFGMAVSQTWGQLAACRMLLGIGMGLKEVTVPVFSAENSPAIIRGGLVMSWQIWTAFGIFLGTCSNLAVGKTGSISWRLQFGSAFIPAVPLLLGTWFCPESPRWYMKKGKYYKAWKSLLRLRNTPVQAARDLYYIHCLLDQERVLVSKSGLKVTSNFFTRFIELFTIPRIRRATWASGIVMIAQQMCGINIIAFYSSTIFKQSGIGDYTALWASFGFGVINFLFAWPAVWTIDTFGRRTLLLFTFPNMFWTLLAAGLCYLIDPGVENSTARIAAVATFVYLFCAFYSPGEGPVPFMYSAEVFPLSHREVGMSWAVATNNFWAAVLSLTFPRMLIAMTPTGAFGFYAALNLVALFFIFLFVPETKQKTLEELDYVFGVPDRTHAKYQLTQVLPWWFKRWILMRKEAVERMQSPSHSPQGTEQNSSVNDQEKKKLRNRLSQRAFRRRQAECIRELRNRVNADQRPDSERVEALQRENRVLRTQLVDVQTKMSRLLATVQLLNDSVSKTLDDTATGDKGDASQDEEVSVEHSAHDRPSQELSGYQMPSLELDSLGPFDTSILDFEAPLAHDPVSTHTRGTSLASSELINVAGTSPLYTQIPNIWSYEYQMGMQPYLNAVNATEESSLILGKDYTFTNSPFSDHIQLLQRLLKNKLNMVGFVPEGSNPMQSLYQPVLMVLAMFNSMTRPDVMAWYAKTRFYHIIELTAWQLYPSSSTFEKLHQRYRPTESQLRNPHPRVIDWIPFPPIRDRLIQLHAANPHIDQIFCDAVTGYVVETCMSDLILGAPQITIYIRVTDLITAMSSTAEGDDEGAIAALPAPDITTLFSSAAYARAAFNKLKMDQGASYYKIDPAFYEKYPELYDQSSDITATGMPLKPKFQRILTYPKPLDHSTVETYRSFIEFSLDAVHTISMSATR</sequence>
<dbReference type="InterPro" id="IPR036259">
    <property type="entry name" value="MFS_trans_sf"/>
</dbReference>
<dbReference type="InterPro" id="IPR050814">
    <property type="entry name" value="Myo-inositol_Transporter"/>
</dbReference>
<dbReference type="InterPro" id="IPR005828">
    <property type="entry name" value="MFS_sugar_transport-like"/>
</dbReference>
<dbReference type="PROSITE" id="PS00217">
    <property type="entry name" value="SUGAR_TRANSPORT_2"/>
    <property type="match status" value="1"/>
</dbReference>
<dbReference type="Pfam" id="PF11905">
    <property type="entry name" value="DUF3425"/>
    <property type="match status" value="1"/>
</dbReference>
<accession>A0A8H4UKH9</accession>
<evidence type="ECO:0000256" key="5">
    <source>
        <dbReference type="ARBA" id="ARBA00022989"/>
    </source>
</evidence>
<evidence type="ECO:0000256" key="2">
    <source>
        <dbReference type="ARBA" id="ARBA00010992"/>
    </source>
</evidence>
<feature type="transmembrane region" description="Helical" evidence="8">
    <location>
        <begin position="556"/>
        <end position="575"/>
    </location>
</feature>
<evidence type="ECO:0000313" key="10">
    <source>
        <dbReference type="EMBL" id="KAF4978546.1"/>
    </source>
</evidence>
<gene>
    <name evidence="10" type="ORF">FZEAL_5079</name>
</gene>
<dbReference type="Gene3D" id="1.20.1250.20">
    <property type="entry name" value="MFS general substrate transporter like domains"/>
    <property type="match status" value="1"/>
</dbReference>
<dbReference type="NCBIfam" id="TIGR00879">
    <property type="entry name" value="SP"/>
    <property type="match status" value="1"/>
</dbReference>
<evidence type="ECO:0000256" key="3">
    <source>
        <dbReference type="ARBA" id="ARBA00022448"/>
    </source>
</evidence>